<evidence type="ECO:0000256" key="1">
    <source>
        <dbReference type="ARBA" id="ARBA00001231"/>
    </source>
</evidence>
<feature type="domain" description="Beta-hexosaminidase bacterial type N-terminal" evidence="8">
    <location>
        <begin position="15"/>
        <end position="86"/>
    </location>
</feature>
<comment type="catalytic activity">
    <reaction evidence="1">
        <text>Hydrolysis of terminal non-reducing N-acetyl-D-hexosamine residues in N-acetyl-beta-D-hexosaminides.</text>
        <dbReference type="EC" id="3.2.1.52"/>
    </reaction>
</comment>
<dbReference type="GO" id="GO:0030203">
    <property type="term" value="P:glycosaminoglycan metabolic process"/>
    <property type="evidence" value="ECO:0007669"/>
    <property type="project" value="TreeGrafter"/>
</dbReference>
<dbReference type="EMBL" id="CADCTU010000591">
    <property type="protein sequence ID" value="CAA9335255.1"/>
    <property type="molecule type" value="Genomic_DNA"/>
</dbReference>
<dbReference type="EC" id="3.2.1.52" evidence="3"/>
<evidence type="ECO:0000259" key="7">
    <source>
        <dbReference type="Pfam" id="PF00728"/>
    </source>
</evidence>
<dbReference type="Gene3D" id="3.20.20.80">
    <property type="entry name" value="Glycosidases"/>
    <property type="match status" value="1"/>
</dbReference>
<evidence type="ECO:0000256" key="5">
    <source>
        <dbReference type="ARBA" id="ARBA00023295"/>
    </source>
</evidence>
<protein>
    <recommendedName>
        <fullName evidence="3">beta-N-acetylhexosaminidase</fullName>
        <ecNumber evidence="3">3.2.1.52</ecNumber>
    </recommendedName>
</protein>
<organism evidence="9">
    <name type="scientific">uncultured Gemmatimonadaceae bacterium</name>
    <dbReference type="NCBI Taxonomy" id="246130"/>
    <lineage>
        <taxon>Bacteria</taxon>
        <taxon>Pseudomonadati</taxon>
        <taxon>Gemmatimonadota</taxon>
        <taxon>Gemmatimonadia</taxon>
        <taxon>Gemmatimonadales</taxon>
        <taxon>Gemmatimonadaceae</taxon>
        <taxon>environmental samples</taxon>
    </lineage>
</organism>
<dbReference type="InterPro" id="IPR029018">
    <property type="entry name" value="Hex-like_dom2"/>
</dbReference>
<dbReference type="SUPFAM" id="SSF51445">
    <property type="entry name" value="(Trans)glycosidases"/>
    <property type="match status" value="1"/>
</dbReference>
<dbReference type="GO" id="GO:0005975">
    <property type="term" value="P:carbohydrate metabolic process"/>
    <property type="evidence" value="ECO:0007669"/>
    <property type="project" value="InterPro"/>
</dbReference>
<keyword evidence="5 9" id="KW-0326">Glycosidase</keyword>
<feature type="domain" description="Glycoside hydrolase family 20 catalytic" evidence="7">
    <location>
        <begin position="90"/>
        <end position="297"/>
    </location>
</feature>
<dbReference type="SUPFAM" id="SSF55545">
    <property type="entry name" value="beta-N-acetylhexosaminidase-like domain"/>
    <property type="match status" value="1"/>
</dbReference>
<name>A0A6J4LKD6_9BACT</name>
<dbReference type="GO" id="GO:0016020">
    <property type="term" value="C:membrane"/>
    <property type="evidence" value="ECO:0007669"/>
    <property type="project" value="TreeGrafter"/>
</dbReference>
<reference evidence="9" key="1">
    <citation type="submission" date="2020-02" db="EMBL/GenBank/DDBJ databases">
        <authorList>
            <person name="Meier V. D."/>
        </authorList>
    </citation>
    <scope>NUCLEOTIDE SEQUENCE</scope>
    <source>
        <strain evidence="9">AVDCRST_MAG11</strain>
    </source>
</reference>
<gene>
    <name evidence="9" type="ORF">AVDCRST_MAG11-2663</name>
</gene>
<dbReference type="Gene3D" id="3.30.379.10">
    <property type="entry name" value="Chitobiase/beta-hexosaminidase domain 2-like"/>
    <property type="match status" value="1"/>
</dbReference>
<dbReference type="AlphaFoldDB" id="A0A6J4LKD6"/>
<dbReference type="InterPro" id="IPR015883">
    <property type="entry name" value="Glyco_hydro_20_cat"/>
</dbReference>
<dbReference type="InterPro" id="IPR015882">
    <property type="entry name" value="HEX_bac_N"/>
</dbReference>
<evidence type="ECO:0000256" key="3">
    <source>
        <dbReference type="ARBA" id="ARBA00012663"/>
    </source>
</evidence>
<evidence type="ECO:0000256" key="2">
    <source>
        <dbReference type="ARBA" id="ARBA00006285"/>
    </source>
</evidence>
<proteinExistence type="inferred from homology"/>
<dbReference type="PANTHER" id="PTHR22600:SF57">
    <property type="entry name" value="BETA-N-ACETYLHEXOSAMINIDASE"/>
    <property type="match status" value="1"/>
</dbReference>
<sequence length="629" mass="69344">AAGAGAVRVSLLQSSTAAGRAALRRAGAAVDSAMRDEGYVLLAERGRVEIVAASAAGVFYGAQTLKQLVAGDSARARLAGARIRDWPAMRWRGVHDDVSRGPVPTLEFQKKQIRTLAAYKLNVYSPYLEHTLAYRSHPLLAPPGGALTREEAQALVAYGRRYHVEVIPEQQSFGHMHHALKWEKYAPLGATEHGHALAPTQPGSLALVRELYAEVDSAFPGRFLHVGMDETFELGRGQTAAQVQREGLGPAYVGFLRGVEAALRPLGRKLLYWGDVGSNHPELVPTLPKAMIAVPWVYDTATSYDKWLLPFRNAGIETWAAPGVSNWWHVYPNYRVALPNIRNFARDAQRLGATGLLTTTWDDFGEQLFAQTWAGVLFGAAAGWQPGESRVDAFLDAYPRTFHGDGGGHVRRAEERLMAAHALIARSGASANSEYLFWLDPWSTDGRLASARLLPVARELRLLAEAVIEDVAAARRAGATREPDALDAIELGARRLDLIGLKFQFAEESARMYDRLYRASLDSAQKKGVQWYDLADITGINGRLQDLRDAYTLNRELYERAWLAENRPYWLRNVLARYDLSTQLWLGRADAMQRARQQWARSRTLPPAAEIGFPAPGAAAAPVAGVTRR</sequence>
<feature type="non-terminal residue" evidence="9">
    <location>
        <position position="1"/>
    </location>
</feature>
<evidence type="ECO:0000256" key="6">
    <source>
        <dbReference type="PIRSR" id="PIRSR625705-1"/>
    </source>
</evidence>
<feature type="active site" description="Proton donor" evidence="6">
    <location>
        <position position="230"/>
    </location>
</feature>
<dbReference type="Pfam" id="PF00728">
    <property type="entry name" value="Glyco_hydro_20"/>
    <property type="match status" value="1"/>
</dbReference>
<dbReference type="PANTHER" id="PTHR22600">
    <property type="entry name" value="BETA-HEXOSAMINIDASE"/>
    <property type="match status" value="1"/>
</dbReference>
<dbReference type="InterPro" id="IPR017853">
    <property type="entry name" value="GH"/>
</dbReference>
<dbReference type="GO" id="GO:0004563">
    <property type="term" value="F:beta-N-acetylhexosaminidase activity"/>
    <property type="evidence" value="ECO:0007669"/>
    <property type="project" value="UniProtKB-EC"/>
</dbReference>
<evidence type="ECO:0000256" key="4">
    <source>
        <dbReference type="ARBA" id="ARBA00022801"/>
    </source>
</evidence>
<dbReference type="InterPro" id="IPR025705">
    <property type="entry name" value="Beta_hexosaminidase_sua/sub"/>
</dbReference>
<accession>A0A6J4LKD6</accession>
<dbReference type="PRINTS" id="PR00738">
    <property type="entry name" value="GLHYDRLASE20"/>
</dbReference>
<dbReference type="Pfam" id="PF02838">
    <property type="entry name" value="Glyco_hydro_20b"/>
    <property type="match status" value="1"/>
</dbReference>
<comment type="similarity">
    <text evidence="2">Belongs to the glycosyl hydrolase 20 family.</text>
</comment>
<keyword evidence="4 9" id="KW-0378">Hydrolase</keyword>
<evidence type="ECO:0000259" key="8">
    <source>
        <dbReference type="Pfam" id="PF02838"/>
    </source>
</evidence>
<evidence type="ECO:0000313" key="9">
    <source>
        <dbReference type="EMBL" id="CAA9335255.1"/>
    </source>
</evidence>